<protein>
    <submittedName>
        <fullName evidence="2">Putative lactoylglutathione lyase</fullName>
    </submittedName>
</protein>
<dbReference type="GO" id="GO:0016829">
    <property type="term" value="F:lyase activity"/>
    <property type="evidence" value="ECO:0007669"/>
    <property type="project" value="UniProtKB-KW"/>
</dbReference>
<evidence type="ECO:0000313" key="3">
    <source>
        <dbReference type="Proteomes" id="UP000547510"/>
    </source>
</evidence>
<reference evidence="2 3" key="1">
    <citation type="submission" date="2020-08" db="EMBL/GenBank/DDBJ databases">
        <title>Genomic Encyclopedia of Type Strains, Phase III (KMG-III): the genomes of soil and plant-associated and newly described type strains.</title>
        <authorList>
            <person name="Whitman W."/>
        </authorList>
    </citation>
    <scope>NUCLEOTIDE SEQUENCE [LARGE SCALE GENOMIC DNA]</scope>
    <source>
        <strain evidence="2 3">CECT 8640</strain>
    </source>
</reference>
<dbReference type="PANTHER" id="PTHR36503:SF2">
    <property type="entry name" value="BLR2408 PROTEIN"/>
    <property type="match status" value="1"/>
</dbReference>
<sequence length="134" mass="14890">MSVKIFVNLPVADLAKSIEFFGTLGFKHNPEFTDENATCIVFGDTVYAMLLTKPYFKTFVTDREIVDSDKAVEAILALGVDSRAEVDEIVDKALAAGARSSKEPQDHGFMYSRGFADLDGHLWELFWMDESAQG</sequence>
<dbReference type="RefSeq" id="WP_184691900.1">
    <property type="nucleotide sequence ID" value="NZ_JACHJN010000005.1"/>
</dbReference>
<dbReference type="Gene3D" id="3.10.180.10">
    <property type="entry name" value="2,3-Dihydroxybiphenyl 1,2-Dioxygenase, domain 1"/>
    <property type="match status" value="1"/>
</dbReference>
<accession>A0A841CL71</accession>
<dbReference type="InterPro" id="IPR037523">
    <property type="entry name" value="VOC_core"/>
</dbReference>
<keyword evidence="3" id="KW-1185">Reference proteome</keyword>
<dbReference type="InterPro" id="IPR053863">
    <property type="entry name" value="Glyoxy/Ble-like_N"/>
</dbReference>
<dbReference type="AlphaFoldDB" id="A0A841CL71"/>
<dbReference type="PANTHER" id="PTHR36503">
    <property type="entry name" value="BLR2520 PROTEIN"/>
    <property type="match status" value="1"/>
</dbReference>
<feature type="domain" description="VOC" evidence="1">
    <location>
        <begin position="2"/>
        <end position="128"/>
    </location>
</feature>
<dbReference type="Pfam" id="PF22677">
    <property type="entry name" value="Ble-like_N"/>
    <property type="match status" value="1"/>
</dbReference>
<dbReference type="InterPro" id="IPR029068">
    <property type="entry name" value="Glyas_Bleomycin-R_OHBP_Dase"/>
</dbReference>
<comment type="caution">
    <text evidence="2">The sequence shown here is derived from an EMBL/GenBank/DDBJ whole genome shotgun (WGS) entry which is preliminary data.</text>
</comment>
<evidence type="ECO:0000313" key="2">
    <source>
        <dbReference type="EMBL" id="MBB5957114.1"/>
    </source>
</evidence>
<proteinExistence type="predicted"/>
<dbReference type="SUPFAM" id="SSF54593">
    <property type="entry name" value="Glyoxalase/Bleomycin resistance protein/Dihydroxybiphenyl dioxygenase"/>
    <property type="match status" value="1"/>
</dbReference>
<dbReference type="PROSITE" id="PS51819">
    <property type="entry name" value="VOC"/>
    <property type="match status" value="1"/>
</dbReference>
<dbReference type="Proteomes" id="UP000547510">
    <property type="component" value="Unassembled WGS sequence"/>
</dbReference>
<organism evidence="2 3">
    <name type="scientific">Saccharothrix tamanrassetensis</name>
    <dbReference type="NCBI Taxonomy" id="1051531"/>
    <lineage>
        <taxon>Bacteria</taxon>
        <taxon>Bacillati</taxon>
        <taxon>Actinomycetota</taxon>
        <taxon>Actinomycetes</taxon>
        <taxon>Pseudonocardiales</taxon>
        <taxon>Pseudonocardiaceae</taxon>
        <taxon>Saccharothrix</taxon>
    </lineage>
</organism>
<dbReference type="EMBL" id="JACHJN010000005">
    <property type="protein sequence ID" value="MBB5957114.1"/>
    <property type="molecule type" value="Genomic_DNA"/>
</dbReference>
<evidence type="ECO:0000259" key="1">
    <source>
        <dbReference type="PROSITE" id="PS51819"/>
    </source>
</evidence>
<name>A0A841CL71_9PSEU</name>
<keyword evidence="2" id="KW-0456">Lyase</keyword>
<gene>
    <name evidence="2" type="ORF">FHS29_003707</name>
</gene>